<dbReference type="EMBL" id="CAJVPI010000487">
    <property type="protein sequence ID" value="CAG8541275.1"/>
    <property type="molecule type" value="Genomic_DNA"/>
</dbReference>
<protein>
    <submittedName>
        <fullName evidence="1">4989_t:CDS:1</fullName>
    </submittedName>
</protein>
<dbReference type="InterPro" id="IPR027417">
    <property type="entry name" value="P-loop_NTPase"/>
</dbReference>
<gene>
    <name evidence="1" type="ORF">PBRASI_LOCUS4600</name>
</gene>
<dbReference type="SUPFAM" id="SSF52540">
    <property type="entry name" value="P-loop containing nucleoside triphosphate hydrolases"/>
    <property type="match status" value="1"/>
</dbReference>
<dbReference type="Gene3D" id="3.40.50.300">
    <property type="entry name" value="P-loop containing nucleotide triphosphate hydrolases"/>
    <property type="match status" value="1"/>
</dbReference>
<reference evidence="1" key="1">
    <citation type="submission" date="2021-06" db="EMBL/GenBank/DDBJ databases">
        <authorList>
            <person name="Kallberg Y."/>
            <person name="Tangrot J."/>
            <person name="Rosling A."/>
        </authorList>
    </citation>
    <scope>NUCLEOTIDE SEQUENCE</scope>
    <source>
        <strain evidence="1">BR232B</strain>
    </source>
</reference>
<evidence type="ECO:0000313" key="2">
    <source>
        <dbReference type="Proteomes" id="UP000789739"/>
    </source>
</evidence>
<dbReference type="Proteomes" id="UP000789739">
    <property type="component" value="Unassembled WGS sequence"/>
</dbReference>
<keyword evidence="2" id="KW-1185">Reference proteome</keyword>
<dbReference type="AlphaFoldDB" id="A0A9N9AV57"/>
<evidence type="ECO:0000313" key="1">
    <source>
        <dbReference type="EMBL" id="CAG8541275.1"/>
    </source>
</evidence>
<dbReference type="OrthoDB" id="2364732at2759"/>
<accession>A0A9N9AV57</accession>
<organism evidence="1 2">
    <name type="scientific">Paraglomus brasilianum</name>
    <dbReference type="NCBI Taxonomy" id="144538"/>
    <lineage>
        <taxon>Eukaryota</taxon>
        <taxon>Fungi</taxon>
        <taxon>Fungi incertae sedis</taxon>
        <taxon>Mucoromycota</taxon>
        <taxon>Glomeromycotina</taxon>
        <taxon>Glomeromycetes</taxon>
        <taxon>Paraglomerales</taxon>
        <taxon>Paraglomeraceae</taxon>
        <taxon>Paraglomus</taxon>
    </lineage>
</organism>
<feature type="non-terminal residue" evidence="1">
    <location>
        <position position="1"/>
    </location>
</feature>
<proteinExistence type="predicted"/>
<comment type="caution">
    <text evidence="1">The sequence shown here is derived from an EMBL/GenBank/DDBJ whole genome shotgun (WGS) entry which is preliminary data.</text>
</comment>
<name>A0A9N9AV57_9GLOM</name>
<sequence length="518" mass="59944">REQTLNRLLECVLKERVILVHSPPMTGKTALTQLFEHYLLQSRSRVFRISLLWMERSNSSWTFEKRFEDLMKMTWDGFLDQCGKETFLIVDEVQKIYKPENEDEPHHGGKVFWDQFKRIMQSTSLHIVAFASYGHYGAYTVDGDHAIMDISPYRLPKSNAWGFADVCFTEEEFHDYFDHFCEKNLEMLQKEDTPLLSHYVSAITAFHPGLVAFTMEKIHARFVKHTFKSLTFAKVFAYLKSRDFNAHFMDVRAMPRITYMSDAEKKLVDTVLFKKGGLKIKTSAIPHEGRIIKTNILVDTAMTTDYNHSILDFPAPLLRATYLQNRFGSVTRSKSPPNTFRDFITLVFAKMDPKVLQKSKGTGVDGRLLERVWQMEFYRASMQVLPEDVHASVDAGAVFGSKGYIDFYINDHRNWAIELLRDGDKLEQHQKRFQEGGIYIPILKYAKEGAVIDIRNNKKGFPEGHGKDDIYVLCAENFESVQLMYPDGTKEVVQLLGKEEDLLGYNISEFLEDSMETD</sequence>